<reference evidence="1" key="1">
    <citation type="submission" date="2021-02" db="EMBL/GenBank/DDBJ databases">
        <authorList>
            <person name="Bekaert M."/>
        </authorList>
    </citation>
    <scope>NUCLEOTIDE SEQUENCE</scope>
    <source>
        <strain evidence="1">IoA-00</strain>
    </source>
</reference>
<evidence type="ECO:0000313" key="2">
    <source>
        <dbReference type="Proteomes" id="UP000675881"/>
    </source>
</evidence>
<organism evidence="1 2">
    <name type="scientific">Lepeophtheirus salmonis</name>
    <name type="common">Salmon louse</name>
    <name type="synonym">Caligus salmonis</name>
    <dbReference type="NCBI Taxonomy" id="72036"/>
    <lineage>
        <taxon>Eukaryota</taxon>
        <taxon>Metazoa</taxon>
        <taxon>Ecdysozoa</taxon>
        <taxon>Arthropoda</taxon>
        <taxon>Crustacea</taxon>
        <taxon>Multicrustacea</taxon>
        <taxon>Hexanauplia</taxon>
        <taxon>Copepoda</taxon>
        <taxon>Siphonostomatoida</taxon>
        <taxon>Caligidae</taxon>
        <taxon>Lepeophtheirus</taxon>
    </lineage>
</organism>
<proteinExistence type="predicted"/>
<dbReference type="AlphaFoldDB" id="A0A7R8CPX0"/>
<protein>
    <submittedName>
        <fullName evidence="1">(salmon louse) hypothetical protein</fullName>
    </submittedName>
</protein>
<accession>A0A7R8CPX0</accession>
<keyword evidence="2" id="KW-1185">Reference proteome</keyword>
<name>A0A7R8CPX0_LEPSM</name>
<gene>
    <name evidence="1" type="ORF">LSAA_5518</name>
</gene>
<dbReference type="EMBL" id="HG994593">
    <property type="protein sequence ID" value="CAF2855040.1"/>
    <property type="molecule type" value="Genomic_DNA"/>
</dbReference>
<evidence type="ECO:0000313" key="1">
    <source>
        <dbReference type="EMBL" id="CAF2855040.1"/>
    </source>
</evidence>
<dbReference type="Proteomes" id="UP000675881">
    <property type="component" value="Chromosome 14"/>
</dbReference>
<sequence>MNNDKIITYTLFGHHQLSQKLFTVPIESSSSRDHFSLFFYNSEVRPGGSVWFTHNSVKYCCYNMCRLLRFIQNPSESISYTYRNIKWKRKKVCCGVISNKSVRIDTNLYGFAFFE</sequence>